<evidence type="ECO:0000313" key="2">
    <source>
        <dbReference type="EMBL" id="MFC5404555.1"/>
    </source>
</evidence>
<gene>
    <name evidence="2" type="ORF">ACFPOF_17610</name>
</gene>
<keyword evidence="3" id="KW-1185">Reference proteome</keyword>
<dbReference type="EMBL" id="JBHSMI010000028">
    <property type="protein sequence ID" value="MFC5404555.1"/>
    <property type="molecule type" value="Genomic_DNA"/>
</dbReference>
<evidence type="ECO:0000313" key="3">
    <source>
        <dbReference type="Proteomes" id="UP001596113"/>
    </source>
</evidence>
<proteinExistence type="predicted"/>
<evidence type="ECO:0000256" key="1">
    <source>
        <dbReference type="SAM" id="MobiDB-lite"/>
    </source>
</evidence>
<comment type="caution">
    <text evidence="2">The sequence shown here is derived from an EMBL/GenBank/DDBJ whole genome shotgun (WGS) entry which is preliminary data.</text>
</comment>
<dbReference type="RefSeq" id="WP_378134959.1">
    <property type="nucleotide sequence ID" value="NZ_JBHSMI010000028.1"/>
</dbReference>
<sequence>MDRKEAEELLARSLSGEQPDALKEDAKEEAVKRLQPRWEVRVQAELDPVVEETKLYREMAEEVDGRYDNVDTSAKKEKDGQSN</sequence>
<feature type="region of interest" description="Disordered" evidence="1">
    <location>
        <begin position="1"/>
        <end position="28"/>
    </location>
</feature>
<reference evidence="3" key="1">
    <citation type="journal article" date="2019" name="Int. J. Syst. Evol. Microbiol.">
        <title>The Global Catalogue of Microorganisms (GCM) 10K type strain sequencing project: providing services to taxonomists for standard genome sequencing and annotation.</title>
        <authorList>
            <consortium name="The Broad Institute Genomics Platform"/>
            <consortium name="The Broad Institute Genome Sequencing Center for Infectious Disease"/>
            <person name="Wu L."/>
            <person name="Ma J."/>
        </authorList>
    </citation>
    <scope>NUCLEOTIDE SEQUENCE [LARGE SCALE GENOMIC DNA]</scope>
    <source>
        <strain evidence="3">CGMCC 1.18575</strain>
    </source>
</reference>
<protein>
    <submittedName>
        <fullName evidence="2">Uncharacterized protein</fullName>
    </submittedName>
</protein>
<feature type="compositionally biased region" description="Basic and acidic residues" evidence="1">
    <location>
        <begin position="1"/>
        <end position="10"/>
    </location>
</feature>
<accession>A0ABW0HW82</accession>
<organism evidence="2 3">
    <name type="scientific">Cohnella soli</name>
    <dbReference type="NCBI Taxonomy" id="425005"/>
    <lineage>
        <taxon>Bacteria</taxon>
        <taxon>Bacillati</taxon>
        <taxon>Bacillota</taxon>
        <taxon>Bacilli</taxon>
        <taxon>Bacillales</taxon>
        <taxon>Paenibacillaceae</taxon>
        <taxon>Cohnella</taxon>
    </lineage>
</organism>
<dbReference type="Proteomes" id="UP001596113">
    <property type="component" value="Unassembled WGS sequence"/>
</dbReference>
<name>A0ABW0HW82_9BACL</name>